<evidence type="ECO:0000256" key="5">
    <source>
        <dbReference type="ARBA" id="ARBA00022840"/>
    </source>
</evidence>
<dbReference type="PANTHER" id="PTHR11538">
    <property type="entry name" value="PHENYLALANYL-TRNA SYNTHETASE"/>
    <property type="match status" value="1"/>
</dbReference>
<keyword evidence="6" id="KW-0648">Protein biosynthesis</keyword>
<dbReference type="PANTHER" id="PTHR11538:SF41">
    <property type="entry name" value="PHENYLALANINE--TRNA LIGASE, MITOCHONDRIAL"/>
    <property type="match status" value="1"/>
</dbReference>
<dbReference type="GO" id="GO:0006432">
    <property type="term" value="P:phenylalanyl-tRNA aminoacylation"/>
    <property type="evidence" value="ECO:0007669"/>
    <property type="project" value="TreeGrafter"/>
</dbReference>
<dbReference type="GO" id="GO:0004826">
    <property type="term" value="F:phenylalanine-tRNA ligase activity"/>
    <property type="evidence" value="ECO:0007669"/>
    <property type="project" value="UniProtKB-EC"/>
</dbReference>
<proteinExistence type="inferred from homology"/>
<dbReference type="SUPFAM" id="SSF55681">
    <property type="entry name" value="Class II aaRS and biotin synthetases"/>
    <property type="match status" value="1"/>
</dbReference>
<evidence type="ECO:0000256" key="9">
    <source>
        <dbReference type="ARBA" id="ARBA00031194"/>
    </source>
</evidence>
<dbReference type="Gene3D" id="3.30.70.380">
    <property type="entry name" value="Ferrodoxin-fold anticodon-binding domain"/>
    <property type="match status" value="1"/>
</dbReference>
<dbReference type="InterPro" id="IPR006195">
    <property type="entry name" value="aa-tRNA-synth_II"/>
</dbReference>
<comment type="catalytic activity">
    <reaction evidence="10">
        <text>tRNA(Phe) + L-phenylalanine + ATP = L-phenylalanyl-tRNA(Phe) + AMP + diphosphate + H(+)</text>
        <dbReference type="Rhea" id="RHEA:19413"/>
        <dbReference type="Rhea" id="RHEA-COMP:9668"/>
        <dbReference type="Rhea" id="RHEA-COMP:9699"/>
        <dbReference type="ChEBI" id="CHEBI:15378"/>
        <dbReference type="ChEBI" id="CHEBI:30616"/>
        <dbReference type="ChEBI" id="CHEBI:33019"/>
        <dbReference type="ChEBI" id="CHEBI:58095"/>
        <dbReference type="ChEBI" id="CHEBI:78442"/>
        <dbReference type="ChEBI" id="CHEBI:78531"/>
        <dbReference type="ChEBI" id="CHEBI:456215"/>
        <dbReference type="EC" id="6.1.1.20"/>
    </reaction>
</comment>
<protein>
    <recommendedName>
        <fullName evidence="2">phenylalanine--tRNA ligase</fullName>
        <ecNumber evidence="2">6.1.1.20</ecNumber>
    </recommendedName>
    <alternativeName>
        <fullName evidence="9">Phenylalanyl-tRNA synthetase</fullName>
    </alternativeName>
</protein>
<keyword evidence="5" id="KW-0067">ATP-binding</keyword>
<evidence type="ECO:0000256" key="2">
    <source>
        <dbReference type="ARBA" id="ARBA00012814"/>
    </source>
</evidence>
<dbReference type="Pfam" id="PF03147">
    <property type="entry name" value="FDX-ACB"/>
    <property type="match status" value="1"/>
</dbReference>
<sequence>MTNYEISSPEEAALRKDLEQKTDAYSMRLKRYLSMPDLSRMPGSPLAQIIALVKEAPSLKNFDDIKIPEIIPVKILFDLFNMPPGHPARSKSDTYYVNEENVLRTHDTVMWYYYFNHPEVKERIAREEDLEVICYGKVYRKDEIDRHHMNVFHQFGGLYLTSDKKKQVKLDDLKNVLSEIARTIFGPKINISFTPEIFPYTDPSIEMNIEINGQWVEMVGSGLPRKDVLANFGLTGYNGWAFGFGLERLAIASMQLPDIRLLWSNDERVKKQLKLGYKFIEVSKYPPIVRDISFVVKNDFIPNDYFDLVRETAPGLVEEVKLLDKYENAEKFGAEKTSYAFRITYRSLDRTLTSAEIDNIHKKVEDSTTKVFGGVIR</sequence>
<feature type="domain" description="Aminoacyl-transfer RNA synthetases class-II family profile" evidence="11">
    <location>
        <begin position="60"/>
        <end position="287"/>
    </location>
</feature>
<evidence type="ECO:0000259" key="12">
    <source>
        <dbReference type="PROSITE" id="PS51447"/>
    </source>
</evidence>
<dbReference type="PROSITE" id="PS51447">
    <property type="entry name" value="FDX_ACB"/>
    <property type="match status" value="1"/>
</dbReference>
<comment type="caution">
    <text evidence="13">The sequence shown here is derived from an EMBL/GenBank/DDBJ whole genome shotgun (WGS) entry which is preliminary data.</text>
</comment>
<dbReference type="GO" id="GO:0005524">
    <property type="term" value="F:ATP binding"/>
    <property type="evidence" value="ECO:0007669"/>
    <property type="project" value="UniProtKB-KW"/>
</dbReference>
<dbReference type="InterPro" id="IPR045864">
    <property type="entry name" value="aa-tRNA-synth_II/BPL/LPL"/>
</dbReference>
<dbReference type="EMBL" id="LCGH01000002">
    <property type="protein sequence ID" value="KKT11729.1"/>
    <property type="molecule type" value="Genomic_DNA"/>
</dbReference>
<evidence type="ECO:0000256" key="8">
    <source>
        <dbReference type="ARBA" id="ARBA00023146"/>
    </source>
</evidence>
<dbReference type="GO" id="GO:0000049">
    <property type="term" value="F:tRNA binding"/>
    <property type="evidence" value="ECO:0007669"/>
    <property type="project" value="InterPro"/>
</dbReference>
<keyword evidence="7" id="KW-0809">Transit peptide</keyword>
<dbReference type="InterPro" id="IPR036690">
    <property type="entry name" value="Fdx_antiC-bd_sf"/>
</dbReference>
<evidence type="ECO:0000256" key="7">
    <source>
        <dbReference type="ARBA" id="ARBA00022946"/>
    </source>
</evidence>
<evidence type="ECO:0000313" key="13">
    <source>
        <dbReference type="EMBL" id="KKT11729.1"/>
    </source>
</evidence>
<reference evidence="13 14" key="1">
    <citation type="journal article" date="2015" name="Nature">
        <title>rRNA introns, odd ribosomes, and small enigmatic genomes across a large radiation of phyla.</title>
        <authorList>
            <person name="Brown C.T."/>
            <person name="Hug L.A."/>
            <person name="Thomas B.C."/>
            <person name="Sharon I."/>
            <person name="Castelle C.J."/>
            <person name="Singh A."/>
            <person name="Wilkins M.J."/>
            <person name="Williams K.H."/>
            <person name="Banfield J.F."/>
        </authorList>
    </citation>
    <scope>NUCLEOTIDE SEQUENCE [LARGE SCALE GENOMIC DNA]</scope>
</reference>
<name>A0A0G1HLL3_9BACT</name>
<feature type="domain" description="FDX-ACB" evidence="12">
    <location>
        <begin position="283"/>
        <end position="377"/>
    </location>
</feature>
<dbReference type="InterPro" id="IPR005121">
    <property type="entry name" value="Fdx_antiC-bd"/>
</dbReference>
<organism evidence="13 14">
    <name type="scientific">Candidatus Nomurabacteria bacterium GW2011_GWF2_43_24</name>
    <dbReference type="NCBI Taxonomy" id="1618778"/>
    <lineage>
        <taxon>Bacteria</taxon>
        <taxon>Candidatus Nomuraibacteriota</taxon>
    </lineage>
</organism>
<evidence type="ECO:0000256" key="4">
    <source>
        <dbReference type="ARBA" id="ARBA00022741"/>
    </source>
</evidence>
<evidence type="ECO:0000256" key="6">
    <source>
        <dbReference type="ARBA" id="ARBA00022917"/>
    </source>
</evidence>
<dbReference type="Proteomes" id="UP000033907">
    <property type="component" value="Unassembled WGS sequence"/>
</dbReference>
<evidence type="ECO:0000259" key="11">
    <source>
        <dbReference type="PROSITE" id="PS50862"/>
    </source>
</evidence>
<comment type="similarity">
    <text evidence="1">Belongs to the class-II aminoacyl-tRNA synthetase family.</text>
</comment>
<dbReference type="InterPro" id="IPR002319">
    <property type="entry name" value="Phenylalanyl-tRNA_Synthase"/>
</dbReference>
<evidence type="ECO:0000256" key="3">
    <source>
        <dbReference type="ARBA" id="ARBA00022598"/>
    </source>
</evidence>
<dbReference type="Pfam" id="PF01409">
    <property type="entry name" value="tRNA-synt_2d"/>
    <property type="match status" value="1"/>
</dbReference>
<dbReference type="SMART" id="SM00896">
    <property type="entry name" value="FDX-ACB"/>
    <property type="match status" value="1"/>
</dbReference>
<dbReference type="PROSITE" id="PS50862">
    <property type="entry name" value="AA_TRNA_LIGASE_II"/>
    <property type="match status" value="1"/>
</dbReference>
<keyword evidence="4" id="KW-0547">Nucleotide-binding</keyword>
<dbReference type="SUPFAM" id="SSF54991">
    <property type="entry name" value="Anticodon-binding domain of PheRS"/>
    <property type="match status" value="1"/>
</dbReference>
<dbReference type="AlphaFoldDB" id="A0A0G1HLL3"/>
<accession>A0A0G1HLL3</accession>
<dbReference type="Gene3D" id="3.30.930.10">
    <property type="entry name" value="Bira Bifunctional Protein, Domain 2"/>
    <property type="match status" value="1"/>
</dbReference>
<keyword evidence="8" id="KW-0030">Aminoacyl-tRNA synthetase</keyword>
<evidence type="ECO:0000256" key="10">
    <source>
        <dbReference type="ARBA" id="ARBA00049255"/>
    </source>
</evidence>
<dbReference type="EC" id="6.1.1.20" evidence="2"/>
<evidence type="ECO:0000313" key="14">
    <source>
        <dbReference type="Proteomes" id="UP000033907"/>
    </source>
</evidence>
<keyword evidence="3" id="KW-0436">Ligase</keyword>
<gene>
    <name evidence="13" type="ORF">UV91_C0002G0023</name>
</gene>
<dbReference type="PATRIC" id="fig|1618778.3.peg.183"/>
<dbReference type="GO" id="GO:0005737">
    <property type="term" value="C:cytoplasm"/>
    <property type="evidence" value="ECO:0007669"/>
    <property type="project" value="TreeGrafter"/>
</dbReference>
<evidence type="ECO:0000256" key="1">
    <source>
        <dbReference type="ARBA" id="ARBA00008226"/>
    </source>
</evidence>